<dbReference type="STRING" id="683960.A0A1E3NWD6"/>
<keyword evidence="8" id="KW-0479">Metal-binding</keyword>
<evidence type="ECO:0000256" key="10">
    <source>
        <dbReference type="ARBA" id="ARBA00022737"/>
    </source>
</evidence>
<dbReference type="SUPFAM" id="SSF49503">
    <property type="entry name" value="Cupredoxins"/>
    <property type="match status" value="3"/>
</dbReference>
<feature type="chain" id="PRO_5009133559" description="Ferroxidase" evidence="19">
    <location>
        <begin position="19"/>
        <end position="604"/>
    </location>
</feature>
<comment type="cofactor">
    <cofactor evidence="1">
        <name>Cu cation</name>
        <dbReference type="ChEBI" id="CHEBI:23378"/>
    </cofactor>
</comment>
<dbReference type="Proteomes" id="UP000094112">
    <property type="component" value="Unassembled WGS sequence"/>
</dbReference>
<dbReference type="Pfam" id="PF07732">
    <property type="entry name" value="Cu-oxidase_3"/>
    <property type="match status" value="1"/>
</dbReference>
<dbReference type="InterPro" id="IPR045087">
    <property type="entry name" value="Cu-oxidase_fam"/>
</dbReference>
<sequence>MLLIQVLGFLGYLSLALAKTHTFNFTASYISASPDGVKEKKVIAFNKQWPLPEIHVDKGDRVELYLTNGLENKNTSLHFHGLFQRDTNYMDGPEYVTQCPILPGETYLYNFTVPDQAGSYWYHSHTGAQYGDGMRGAFIIHDKDEPYKYEEERVLTISEWYHDQYDNIFGEFLNRYNPTGAEPIPQNLLFNDTANATVNVEPGKTYLFRFINMGLFVSQYLYIEDHKLTVVEVDGVNVEPYETDYIYLTVGQRYGVLITAKSNKDKNYAIVQGFDDTMLDAIPADLVLNATSYLVYDKSKPMPGEYKIQSLGSFNDFNLRTLDKVDLFDDYDYQITLDVVMDNLGDGVNYAFFNNITWTKPVVPTLLTALTSGEEATNPRIYGSNINAFVLQPNEIIEVVVNNQDDGRHPFHLHGHIFQVIQKSKSFEDPVSYDENKHDAFPKYPVMRDTVNVEPNGYVVLRFKADNPGIWFFHCHVDWHLEQGLAAVFIEDPLALQKQTPPKDFYDNCRAAKIPLEGNAAGNKDLLDLTGFTLKGYIAFAISTFAGLYGLYSIIQYGLEDSIQDDEKIFENLERILTENNLLGNDPTSDANEHTHLSSAGEDI</sequence>
<evidence type="ECO:0000256" key="7">
    <source>
        <dbReference type="ARBA" id="ARBA00022692"/>
    </source>
</evidence>
<feature type="signal peptide" evidence="19">
    <location>
        <begin position="1"/>
        <end position="18"/>
    </location>
</feature>
<evidence type="ECO:0000256" key="18">
    <source>
        <dbReference type="SAM" id="MobiDB-lite"/>
    </source>
</evidence>
<keyword evidence="15" id="KW-0406">Ion transport</keyword>
<dbReference type="GO" id="GO:0061841">
    <property type="term" value="C:high-affinity iron exporter complex"/>
    <property type="evidence" value="ECO:0007669"/>
    <property type="project" value="EnsemblFungi"/>
</dbReference>
<dbReference type="PANTHER" id="PTHR11709:SF434">
    <property type="entry name" value="IRON TRANSPORT MULTICOPPER OXIDASE FET5-RELATED"/>
    <property type="match status" value="1"/>
</dbReference>
<dbReference type="InterPro" id="IPR001117">
    <property type="entry name" value="Cu-oxidase_2nd"/>
</dbReference>
<evidence type="ECO:0000313" key="24">
    <source>
        <dbReference type="Proteomes" id="UP000094112"/>
    </source>
</evidence>
<dbReference type="GO" id="GO:0034755">
    <property type="term" value="P:iron ion transmembrane transport"/>
    <property type="evidence" value="ECO:0007669"/>
    <property type="project" value="EnsemblFungi"/>
</dbReference>
<protein>
    <recommendedName>
        <fullName evidence="25">Ferroxidase</fullName>
    </recommendedName>
</protein>
<dbReference type="PROSITE" id="PS00079">
    <property type="entry name" value="MULTICOPPER_OXIDASE1"/>
    <property type="match status" value="2"/>
</dbReference>
<dbReference type="GO" id="GO:0005507">
    <property type="term" value="F:copper ion binding"/>
    <property type="evidence" value="ECO:0007669"/>
    <property type="project" value="InterPro"/>
</dbReference>
<dbReference type="GO" id="GO:0004322">
    <property type="term" value="F:ferroxidase activity"/>
    <property type="evidence" value="ECO:0007669"/>
    <property type="project" value="EnsemblFungi"/>
</dbReference>
<keyword evidence="13" id="KW-0408">Iron</keyword>
<keyword evidence="11" id="KW-1133">Transmembrane helix</keyword>
<evidence type="ECO:0000256" key="2">
    <source>
        <dbReference type="ARBA" id="ARBA00004162"/>
    </source>
</evidence>
<dbReference type="Pfam" id="PF07731">
    <property type="entry name" value="Cu-oxidase_2"/>
    <property type="match status" value="1"/>
</dbReference>
<keyword evidence="17" id="KW-0325">Glycoprotein</keyword>
<keyword evidence="6" id="KW-0410">Iron transport</keyword>
<dbReference type="FunFam" id="2.60.40.420:FF:000024">
    <property type="entry name" value="FET5p Multicopper oxidase"/>
    <property type="match status" value="1"/>
</dbReference>
<evidence type="ECO:0000256" key="19">
    <source>
        <dbReference type="SAM" id="SignalP"/>
    </source>
</evidence>
<dbReference type="CDD" id="cd13877">
    <property type="entry name" value="CuRO_2_Fet3p_like"/>
    <property type="match status" value="1"/>
</dbReference>
<dbReference type="OrthoDB" id="2121828at2759"/>
<evidence type="ECO:0008006" key="25">
    <source>
        <dbReference type="Google" id="ProtNLM"/>
    </source>
</evidence>
<dbReference type="GO" id="GO:0010106">
    <property type="term" value="P:cellular response to iron ion starvation"/>
    <property type="evidence" value="ECO:0007669"/>
    <property type="project" value="TreeGrafter"/>
</dbReference>
<evidence type="ECO:0000256" key="14">
    <source>
        <dbReference type="ARBA" id="ARBA00023008"/>
    </source>
</evidence>
<comment type="similarity">
    <text evidence="3">Belongs to the multicopper oxidase family.</text>
</comment>
<dbReference type="CDD" id="cd13851">
    <property type="entry name" value="CuRO_1_Fet3p"/>
    <property type="match status" value="1"/>
</dbReference>
<evidence type="ECO:0000256" key="6">
    <source>
        <dbReference type="ARBA" id="ARBA00022496"/>
    </source>
</evidence>
<evidence type="ECO:0000313" key="23">
    <source>
        <dbReference type="EMBL" id="ODQ57310.1"/>
    </source>
</evidence>
<dbReference type="InterPro" id="IPR011707">
    <property type="entry name" value="Cu-oxidase-like_N"/>
</dbReference>
<dbReference type="GeneID" id="30203252"/>
<accession>A0A1E3NWD6</accession>
<dbReference type="InterPro" id="IPR033138">
    <property type="entry name" value="Cu_oxidase_CS"/>
</dbReference>
<dbReference type="RefSeq" id="XP_019036517.1">
    <property type="nucleotide sequence ID" value="XM_019186006.1"/>
</dbReference>
<dbReference type="Pfam" id="PF00394">
    <property type="entry name" value="Cu-oxidase"/>
    <property type="match status" value="1"/>
</dbReference>
<evidence type="ECO:0000256" key="16">
    <source>
        <dbReference type="ARBA" id="ARBA00023136"/>
    </source>
</evidence>
<keyword evidence="10" id="KW-0677">Repeat</keyword>
<keyword evidence="14" id="KW-0186">Copper</keyword>
<evidence type="ECO:0000256" key="9">
    <source>
        <dbReference type="ARBA" id="ARBA00022729"/>
    </source>
</evidence>
<dbReference type="GO" id="GO:0000329">
    <property type="term" value="C:fungal-type vacuole membrane"/>
    <property type="evidence" value="ECO:0007669"/>
    <property type="project" value="EnsemblFungi"/>
</dbReference>
<evidence type="ECO:0000256" key="12">
    <source>
        <dbReference type="ARBA" id="ARBA00023002"/>
    </source>
</evidence>
<dbReference type="InterPro" id="IPR008972">
    <property type="entry name" value="Cupredoxin"/>
</dbReference>
<evidence type="ECO:0000256" key="1">
    <source>
        <dbReference type="ARBA" id="ARBA00001935"/>
    </source>
</evidence>
<proteinExistence type="inferred from homology"/>
<keyword evidence="9 19" id="KW-0732">Signal</keyword>
<dbReference type="GO" id="GO:0033215">
    <property type="term" value="P:reductive iron assimilation"/>
    <property type="evidence" value="ECO:0007669"/>
    <property type="project" value="TreeGrafter"/>
</dbReference>
<evidence type="ECO:0000259" key="20">
    <source>
        <dbReference type="Pfam" id="PF00394"/>
    </source>
</evidence>
<dbReference type="Gene3D" id="2.60.40.420">
    <property type="entry name" value="Cupredoxins - blue copper proteins"/>
    <property type="match status" value="3"/>
</dbReference>
<dbReference type="AlphaFoldDB" id="A0A1E3NWD6"/>
<dbReference type="InterPro" id="IPR002355">
    <property type="entry name" value="Cu_oxidase_Cu_BS"/>
</dbReference>
<evidence type="ECO:0000256" key="11">
    <source>
        <dbReference type="ARBA" id="ARBA00022989"/>
    </source>
</evidence>
<dbReference type="GO" id="GO:0045121">
    <property type="term" value="C:membrane raft"/>
    <property type="evidence" value="ECO:0007669"/>
    <property type="project" value="EnsemblFungi"/>
</dbReference>
<feature type="domain" description="Plastocyanin-like" evidence="20">
    <location>
        <begin position="152"/>
        <end position="298"/>
    </location>
</feature>
<dbReference type="EMBL" id="KV454214">
    <property type="protein sequence ID" value="ODQ57310.1"/>
    <property type="molecule type" value="Genomic_DNA"/>
</dbReference>
<feature type="region of interest" description="Disordered" evidence="18">
    <location>
        <begin position="583"/>
        <end position="604"/>
    </location>
</feature>
<feature type="domain" description="Plastocyanin-like" evidence="21">
    <location>
        <begin position="360"/>
        <end position="493"/>
    </location>
</feature>
<dbReference type="FunFam" id="2.60.40.420:FF:000025">
    <property type="entry name" value="FET5p Multicopper oxidase"/>
    <property type="match status" value="1"/>
</dbReference>
<dbReference type="FunFam" id="2.60.40.420:FF:000022">
    <property type="entry name" value="FET5p Multicopper oxidase"/>
    <property type="match status" value="1"/>
</dbReference>
<name>A0A1E3NWD6_WICAA</name>
<keyword evidence="4" id="KW-0813">Transport</keyword>
<dbReference type="CDD" id="cd13899">
    <property type="entry name" value="CuRO_3_Fet3p"/>
    <property type="match status" value="1"/>
</dbReference>
<keyword evidence="5" id="KW-1003">Cell membrane</keyword>
<evidence type="ECO:0000256" key="3">
    <source>
        <dbReference type="ARBA" id="ARBA00010609"/>
    </source>
</evidence>
<evidence type="ECO:0000256" key="17">
    <source>
        <dbReference type="ARBA" id="ARBA00023180"/>
    </source>
</evidence>
<comment type="subcellular location">
    <subcellularLocation>
        <location evidence="2">Cell membrane</location>
        <topology evidence="2">Single-pass membrane protein</topology>
    </subcellularLocation>
</comment>
<evidence type="ECO:0000259" key="21">
    <source>
        <dbReference type="Pfam" id="PF07731"/>
    </source>
</evidence>
<dbReference type="PROSITE" id="PS00080">
    <property type="entry name" value="MULTICOPPER_OXIDASE2"/>
    <property type="match status" value="1"/>
</dbReference>
<keyword evidence="24" id="KW-1185">Reference proteome</keyword>
<organism evidence="23 24">
    <name type="scientific">Wickerhamomyces anomalus (strain ATCC 58044 / CBS 1984 / NCYC 433 / NRRL Y-366-8)</name>
    <name type="common">Yeast</name>
    <name type="synonym">Hansenula anomala</name>
    <dbReference type="NCBI Taxonomy" id="683960"/>
    <lineage>
        <taxon>Eukaryota</taxon>
        <taxon>Fungi</taxon>
        <taxon>Dikarya</taxon>
        <taxon>Ascomycota</taxon>
        <taxon>Saccharomycotina</taxon>
        <taxon>Saccharomycetes</taxon>
        <taxon>Phaffomycetales</taxon>
        <taxon>Wickerhamomycetaceae</taxon>
        <taxon>Wickerhamomyces</taxon>
    </lineage>
</organism>
<dbReference type="PANTHER" id="PTHR11709">
    <property type="entry name" value="MULTI-COPPER OXIDASE"/>
    <property type="match status" value="1"/>
</dbReference>
<reference evidence="23 24" key="1">
    <citation type="journal article" date="2016" name="Proc. Natl. Acad. Sci. U.S.A.">
        <title>Comparative genomics of biotechnologically important yeasts.</title>
        <authorList>
            <person name="Riley R."/>
            <person name="Haridas S."/>
            <person name="Wolfe K.H."/>
            <person name="Lopes M.R."/>
            <person name="Hittinger C.T."/>
            <person name="Goeker M."/>
            <person name="Salamov A.A."/>
            <person name="Wisecaver J.H."/>
            <person name="Long T.M."/>
            <person name="Calvey C.H."/>
            <person name="Aerts A.L."/>
            <person name="Barry K.W."/>
            <person name="Choi C."/>
            <person name="Clum A."/>
            <person name="Coughlan A.Y."/>
            <person name="Deshpande S."/>
            <person name="Douglass A.P."/>
            <person name="Hanson S.J."/>
            <person name="Klenk H.-P."/>
            <person name="LaButti K.M."/>
            <person name="Lapidus A."/>
            <person name="Lindquist E.A."/>
            <person name="Lipzen A.M."/>
            <person name="Meier-Kolthoff J.P."/>
            <person name="Ohm R.A."/>
            <person name="Otillar R.P."/>
            <person name="Pangilinan J.L."/>
            <person name="Peng Y."/>
            <person name="Rokas A."/>
            <person name="Rosa C.A."/>
            <person name="Scheuner C."/>
            <person name="Sibirny A.A."/>
            <person name="Slot J.C."/>
            <person name="Stielow J.B."/>
            <person name="Sun H."/>
            <person name="Kurtzman C.P."/>
            <person name="Blackwell M."/>
            <person name="Grigoriev I.V."/>
            <person name="Jeffries T.W."/>
        </authorList>
    </citation>
    <scope>NUCLEOTIDE SEQUENCE [LARGE SCALE GENOMIC DNA]</scope>
    <source>
        <strain evidence="24">ATCC 58044 / CBS 1984 / NCYC 433 / NRRL Y-366-8</strain>
    </source>
</reference>
<keyword evidence="7" id="KW-0812">Transmembrane</keyword>
<keyword evidence="12" id="KW-0560">Oxidoreductase</keyword>
<evidence type="ECO:0000256" key="15">
    <source>
        <dbReference type="ARBA" id="ARBA00023065"/>
    </source>
</evidence>
<evidence type="ECO:0000256" key="5">
    <source>
        <dbReference type="ARBA" id="ARBA00022475"/>
    </source>
</evidence>
<keyword evidence="16" id="KW-0472">Membrane</keyword>
<dbReference type="InterPro" id="IPR044130">
    <property type="entry name" value="CuRO_2_Fet3-like"/>
</dbReference>
<dbReference type="InterPro" id="IPR011706">
    <property type="entry name" value="Cu-oxidase_C"/>
</dbReference>
<gene>
    <name evidence="23" type="ORF">WICANDRAFT_86175</name>
</gene>
<evidence type="ECO:0000256" key="13">
    <source>
        <dbReference type="ARBA" id="ARBA00023004"/>
    </source>
</evidence>
<evidence type="ECO:0000259" key="22">
    <source>
        <dbReference type="Pfam" id="PF07732"/>
    </source>
</evidence>
<feature type="domain" description="Plastocyanin-like" evidence="22">
    <location>
        <begin position="28"/>
        <end position="144"/>
    </location>
</feature>
<dbReference type="GO" id="GO:0005886">
    <property type="term" value="C:plasma membrane"/>
    <property type="evidence" value="ECO:0007669"/>
    <property type="project" value="UniProtKB-SubCell"/>
</dbReference>
<evidence type="ECO:0000256" key="8">
    <source>
        <dbReference type="ARBA" id="ARBA00022723"/>
    </source>
</evidence>
<evidence type="ECO:0000256" key="4">
    <source>
        <dbReference type="ARBA" id="ARBA00022448"/>
    </source>
</evidence>